<dbReference type="Pfam" id="PF09565">
    <property type="entry name" value="RE_NgoFVII"/>
    <property type="match status" value="1"/>
</dbReference>
<gene>
    <name evidence="2" type="ORF">LL275_pD51</name>
</gene>
<protein>
    <recommendedName>
        <fullName evidence="1">PLD phosphodiesterase domain-containing protein</fullName>
    </recommendedName>
</protein>
<dbReference type="InterPro" id="IPR019065">
    <property type="entry name" value="RE_NgoFVII_N"/>
</dbReference>
<dbReference type="REBASE" id="196073">
    <property type="entry name" value="Lla275ORF52P"/>
</dbReference>
<organism evidence="2 3">
    <name type="scientific">Lactococcus lactis subsp. lactis</name>
    <name type="common">Streptococcus lactis</name>
    <dbReference type="NCBI Taxonomy" id="1360"/>
    <lineage>
        <taxon>Bacteria</taxon>
        <taxon>Bacillati</taxon>
        <taxon>Bacillota</taxon>
        <taxon>Bacilli</taxon>
        <taxon>Lactobacillales</taxon>
        <taxon>Streptococcaceae</taxon>
        <taxon>Lactococcus</taxon>
    </lineage>
</organism>
<dbReference type="RefSeq" id="WP_081144481.1">
    <property type="nucleotide sequence ID" value="NZ_CP016702.1"/>
</dbReference>
<dbReference type="InterPro" id="IPR048923">
    <property type="entry name" value="RE_NgoFVII_C"/>
</dbReference>
<dbReference type="GO" id="GO:0006793">
    <property type="term" value="P:phosphorus metabolic process"/>
    <property type="evidence" value="ECO:0007669"/>
    <property type="project" value="UniProtKB-ARBA"/>
</dbReference>
<evidence type="ECO:0000313" key="3">
    <source>
        <dbReference type="Proteomes" id="UP000192085"/>
    </source>
</evidence>
<sequence length="349" mass="39281">MLYYTGLEDVIFSKHDLLSEEPDELVIISGYLGPSPVERLAELPNMKITVIGGMYPAGVDVRLYDSLERIKQSNSNLTIKYAEQEIHSKIYIWKNKGKTLTALIGSANFSSNGLRTDYRESLADATRDTFSPLEIYYKFIDEHSSETPVINKKQVIIDFDSKTDNTPDVNENAKQFSFEIPLYTTTHGTKAVPTASGLNWGLARLSSGAHVAAGDAYIRLPKEILKSEKQLIRPYNPEFTTPEGRRQRNSDPIELIWDDGTIMEASLEGTQVFEGQNYPKQLASFSAKQPYLDGERISKKSILGRYLRKRLGVDVDDVITMDTLTSYGRDTITLSLIDEGIYYADFSVE</sequence>
<dbReference type="PROSITE" id="PS50035">
    <property type="entry name" value="PLD"/>
    <property type="match status" value="1"/>
</dbReference>
<accession>A0A1V0NCI7</accession>
<feature type="domain" description="PLD phosphodiesterase" evidence="1">
    <location>
        <begin position="82"/>
        <end position="113"/>
    </location>
</feature>
<dbReference type="EMBL" id="CP016702">
    <property type="protein sequence ID" value="ARD97629.1"/>
    <property type="molecule type" value="Genomic_DNA"/>
</dbReference>
<dbReference type="AlphaFoldDB" id="A0A1V0NCI7"/>
<dbReference type="Gene3D" id="3.30.870.10">
    <property type="entry name" value="Endonuclease Chain A"/>
    <property type="match status" value="1"/>
</dbReference>
<dbReference type="InterPro" id="IPR001736">
    <property type="entry name" value="PLipase_D/transphosphatidylase"/>
</dbReference>
<dbReference type="GO" id="GO:0003824">
    <property type="term" value="F:catalytic activity"/>
    <property type="evidence" value="ECO:0007669"/>
    <property type="project" value="InterPro"/>
</dbReference>
<name>A0A1V0NCI7_LACLL</name>
<geneLocation type="plasmid" evidence="3">
    <name>p275d</name>
</geneLocation>
<keyword evidence="2" id="KW-0614">Plasmid</keyword>
<evidence type="ECO:0000259" key="1">
    <source>
        <dbReference type="PROSITE" id="PS50035"/>
    </source>
</evidence>
<dbReference type="Proteomes" id="UP000192085">
    <property type="component" value="Plasmid p275D"/>
</dbReference>
<dbReference type="Pfam" id="PF20731">
    <property type="entry name" value="RE_NgoFVII_C"/>
    <property type="match status" value="1"/>
</dbReference>
<reference evidence="2 3" key="1">
    <citation type="journal article" date="2017" name="BMC Genomics">
        <title>Comparative and functional genomics of the Lactococcus lactis taxon; insights into evolution and niche adaptation.</title>
        <authorList>
            <person name="Kelleher P."/>
            <person name="Bottacini F."/>
            <person name="Mahony J."/>
            <person name="Kilcawley K.N."/>
            <person name="van Sinderen D."/>
        </authorList>
    </citation>
    <scope>NUCLEOTIDE SEQUENCE [LARGE SCALE GENOMIC DNA]</scope>
    <source>
        <strain evidence="2 3">275</strain>
        <plasmid evidence="3">p275d</plasmid>
    </source>
</reference>
<proteinExistence type="predicted"/>
<evidence type="ECO:0000313" key="2">
    <source>
        <dbReference type="EMBL" id="ARD97629.1"/>
    </source>
</evidence>
<dbReference type="CDD" id="cd09117">
    <property type="entry name" value="PLDc_Bfil_DEXD_like"/>
    <property type="match status" value="1"/>
</dbReference>